<name>A0ABU9RAS4_9BURK</name>
<dbReference type="InterPro" id="IPR035315">
    <property type="entry name" value="DUF5372"/>
</dbReference>
<organism evidence="1 2">
    <name type="scientific">Paraburkholderia azotifigens</name>
    <dbReference type="NCBI Taxonomy" id="2057004"/>
    <lineage>
        <taxon>Bacteria</taxon>
        <taxon>Pseudomonadati</taxon>
        <taxon>Pseudomonadota</taxon>
        <taxon>Betaproteobacteria</taxon>
        <taxon>Burkholderiales</taxon>
        <taxon>Burkholderiaceae</taxon>
        <taxon>Paraburkholderia</taxon>
    </lineage>
</organism>
<accession>A0ABU9RAS4</accession>
<keyword evidence="2" id="KW-1185">Reference proteome</keyword>
<proteinExistence type="predicted"/>
<sequence length="108" mass="12336">MESSARWGLARSIRTAQSPNEASGWVEIRHPFHPLRGQRFRILKQRRVGGIDTLILREASRGSFAVPVQWTDRATPEAYDRLGTPRRLNLDTLCDLVELIELMSGHSR</sequence>
<protein>
    <submittedName>
        <fullName evidence="1">DUF5372 family protein</fullName>
    </submittedName>
</protein>
<comment type="caution">
    <text evidence="1">The sequence shown here is derived from an EMBL/GenBank/DDBJ whole genome shotgun (WGS) entry which is preliminary data.</text>
</comment>
<evidence type="ECO:0000313" key="2">
    <source>
        <dbReference type="Proteomes" id="UP001481677"/>
    </source>
</evidence>
<dbReference type="Proteomes" id="UP001481677">
    <property type="component" value="Unassembled WGS sequence"/>
</dbReference>
<evidence type="ECO:0000313" key="1">
    <source>
        <dbReference type="EMBL" id="MEM5343654.1"/>
    </source>
</evidence>
<dbReference type="RefSeq" id="WP_342959269.1">
    <property type="nucleotide sequence ID" value="NZ_JAZHFZ010000030.1"/>
</dbReference>
<gene>
    <name evidence="1" type="ORF">V4C56_29055</name>
</gene>
<reference evidence="1 2" key="1">
    <citation type="submission" date="2024-01" db="EMBL/GenBank/DDBJ databases">
        <title>The diversity of rhizobia nodulating Mimosa spp. in eleven states of Brazil covering several biomes is determined by host plant, location, and edaphic factors.</title>
        <authorList>
            <person name="Rouws L."/>
            <person name="Barauna A."/>
            <person name="Beukes C."/>
            <person name="De Faria S.M."/>
            <person name="Gross E."/>
            <person name="Dos Reis Junior F.B."/>
            <person name="Simon M."/>
            <person name="Maluk M."/>
            <person name="Odee D.W."/>
            <person name="Kenicer G."/>
            <person name="Young J.P.W."/>
            <person name="Reis V.M."/>
            <person name="Zilli J."/>
            <person name="James E.K."/>
        </authorList>
    </citation>
    <scope>NUCLEOTIDE SEQUENCE [LARGE SCALE GENOMIC DNA]</scope>
    <source>
        <strain evidence="1 2">JPY530</strain>
    </source>
</reference>
<dbReference type="Pfam" id="PF17342">
    <property type="entry name" value="DUF5372"/>
    <property type="match status" value="1"/>
</dbReference>
<dbReference type="EMBL" id="JAZHGA010000026">
    <property type="protein sequence ID" value="MEM5343654.1"/>
    <property type="molecule type" value="Genomic_DNA"/>
</dbReference>